<organism evidence="4 5">
    <name type="scientific">Comamonas terrae</name>
    <dbReference type="NCBI Taxonomy" id="673548"/>
    <lineage>
        <taxon>Bacteria</taxon>
        <taxon>Pseudomonadati</taxon>
        <taxon>Pseudomonadota</taxon>
        <taxon>Betaproteobacteria</taxon>
        <taxon>Burkholderiales</taxon>
        <taxon>Comamonadaceae</taxon>
        <taxon>Comamonas</taxon>
    </lineage>
</organism>
<dbReference type="EC" id="1.-.-.-" evidence="4"/>
<comment type="similarity">
    <text evidence="1">Belongs to the non-flavoprotein flavin reductase family.</text>
</comment>
<protein>
    <submittedName>
        <fullName evidence="4">Flavin reductase family protein</fullName>
        <ecNumber evidence="4">1.-.-.-</ecNumber>
    </submittedName>
</protein>
<evidence type="ECO:0000256" key="2">
    <source>
        <dbReference type="ARBA" id="ARBA00023002"/>
    </source>
</evidence>
<keyword evidence="5" id="KW-1185">Reference proteome</keyword>
<dbReference type="SUPFAM" id="SSF50475">
    <property type="entry name" value="FMN-binding split barrel"/>
    <property type="match status" value="1"/>
</dbReference>
<gene>
    <name evidence="4" type="ORF">ACFSW6_05510</name>
</gene>
<dbReference type="Gene3D" id="2.30.110.10">
    <property type="entry name" value="Electron Transport, Fmn-binding Protein, Chain A"/>
    <property type="match status" value="1"/>
</dbReference>
<dbReference type="PANTHER" id="PTHR30466">
    <property type="entry name" value="FLAVIN REDUCTASE"/>
    <property type="match status" value="1"/>
</dbReference>
<evidence type="ECO:0000313" key="5">
    <source>
        <dbReference type="Proteomes" id="UP001597463"/>
    </source>
</evidence>
<evidence type="ECO:0000256" key="1">
    <source>
        <dbReference type="ARBA" id="ARBA00008898"/>
    </source>
</evidence>
<dbReference type="InterPro" id="IPR002563">
    <property type="entry name" value="Flavin_Rdtase-like_dom"/>
</dbReference>
<dbReference type="InterPro" id="IPR050268">
    <property type="entry name" value="NADH-dep_flavin_reductase"/>
</dbReference>
<dbReference type="GO" id="GO:0016491">
    <property type="term" value="F:oxidoreductase activity"/>
    <property type="evidence" value="ECO:0007669"/>
    <property type="project" value="UniProtKB-KW"/>
</dbReference>
<proteinExistence type="inferred from homology"/>
<comment type="caution">
    <text evidence="4">The sequence shown here is derived from an EMBL/GenBank/DDBJ whole genome shotgun (WGS) entry which is preliminary data.</text>
</comment>
<dbReference type="InterPro" id="IPR012349">
    <property type="entry name" value="Split_barrel_FMN-bd"/>
</dbReference>
<dbReference type="EMBL" id="JBHUMV010000002">
    <property type="protein sequence ID" value="MFD2753533.1"/>
    <property type="molecule type" value="Genomic_DNA"/>
</dbReference>
<dbReference type="Pfam" id="PF01613">
    <property type="entry name" value="Flavin_Reduct"/>
    <property type="match status" value="1"/>
</dbReference>
<evidence type="ECO:0000259" key="3">
    <source>
        <dbReference type="SMART" id="SM00903"/>
    </source>
</evidence>
<evidence type="ECO:0000313" key="4">
    <source>
        <dbReference type="EMBL" id="MFD2753533.1"/>
    </source>
</evidence>
<keyword evidence="2 4" id="KW-0560">Oxidoreductase</keyword>
<name>A0ABW5UIT2_9BURK</name>
<dbReference type="RefSeq" id="WP_174522900.1">
    <property type="nucleotide sequence ID" value="NZ_BCNT01000004.1"/>
</dbReference>
<dbReference type="SMART" id="SM00903">
    <property type="entry name" value="Flavin_Reduct"/>
    <property type="match status" value="1"/>
</dbReference>
<accession>A0ABW5UIT2</accession>
<feature type="domain" description="Flavin reductase like" evidence="3">
    <location>
        <begin position="34"/>
        <end position="178"/>
    </location>
</feature>
<sequence length="182" mass="19727">MAAALPPSLVNSALPSSALHTSAPFTQREFRDALGQFATGVTIITARSPEGHPVGATVSSFNALSLNPPLVLWSLGLTASSLPVFQRCTHYAIHVLGAAQKPLAELFARKGADRFGHTPHHDSPRGVPLLEGCAAVFECRNRSRHEEGDHVIFIGEVERCEHHRERAPLLYHAGHMHTRGLL</sequence>
<dbReference type="PANTHER" id="PTHR30466:SF11">
    <property type="entry name" value="FLAVIN-DEPENDENT MONOOXYGENASE, REDUCTASE SUBUNIT HSAB"/>
    <property type="match status" value="1"/>
</dbReference>
<reference evidence="5" key="1">
    <citation type="journal article" date="2019" name="Int. J. Syst. Evol. Microbiol.">
        <title>The Global Catalogue of Microorganisms (GCM) 10K type strain sequencing project: providing services to taxonomists for standard genome sequencing and annotation.</title>
        <authorList>
            <consortium name="The Broad Institute Genomics Platform"/>
            <consortium name="The Broad Institute Genome Sequencing Center for Infectious Disease"/>
            <person name="Wu L."/>
            <person name="Ma J."/>
        </authorList>
    </citation>
    <scope>NUCLEOTIDE SEQUENCE [LARGE SCALE GENOMIC DNA]</scope>
    <source>
        <strain evidence="5">TISTR 1906</strain>
    </source>
</reference>
<dbReference type="Proteomes" id="UP001597463">
    <property type="component" value="Unassembled WGS sequence"/>
</dbReference>